<proteinExistence type="predicted"/>
<evidence type="ECO:0000256" key="1">
    <source>
        <dbReference type="SAM" id="SignalP"/>
    </source>
</evidence>
<protein>
    <submittedName>
        <fullName evidence="2">Uncharacterized protein</fullName>
    </submittedName>
</protein>
<evidence type="ECO:0000313" key="2">
    <source>
        <dbReference type="EMBL" id="CAD8682973.1"/>
    </source>
</evidence>
<dbReference type="Gene3D" id="3.40.50.1110">
    <property type="entry name" value="SGNH hydrolase"/>
    <property type="match status" value="1"/>
</dbReference>
<gene>
    <name evidence="2" type="ORF">POBO1169_LOCUS16177</name>
</gene>
<name>A0A7S0RNJ7_9CHLO</name>
<dbReference type="SUPFAM" id="SSF52266">
    <property type="entry name" value="SGNH hydrolase"/>
    <property type="match status" value="1"/>
</dbReference>
<sequence length="338" mass="38259">MRVTQACLCYCSLIATVVFRTFGLESREVGKTYCDEMNLMSADGHRKMKVAVNSFSRKKAKHLNVDKRRYDRGPAHVLLVGSSNFRNIVNVFATLMQRQPHNWLEPLGPFNVSRQLLVRSKKGTVLANFMGLDFSEPHYKFAYPIPPSQRSHPNERMIHDAIHFCDHLGGHGGCDAVDIVVIDMIVWQLSSLFQRFCTRKGWDVVVDKERILAYTPGEGWYHPKLATEFGTNLTALVKTAIQTFPRAKVCVQTSPRVLMNDDNALNQRRLPAHAVDDFNNAVRRVSAKSGACLVEMASIIGEEKTFFAKGGVHLKFPVYREITRFFTGLARCLKLARV</sequence>
<reference evidence="2" key="1">
    <citation type="submission" date="2021-01" db="EMBL/GenBank/DDBJ databases">
        <authorList>
            <person name="Corre E."/>
            <person name="Pelletier E."/>
            <person name="Niang G."/>
            <person name="Scheremetjew M."/>
            <person name="Finn R."/>
            <person name="Kale V."/>
            <person name="Holt S."/>
            <person name="Cochrane G."/>
            <person name="Meng A."/>
            <person name="Brown T."/>
            <person name="Cohen L."/>
        </authorList>
    </citation>
    <scope>NUCLEOTIDE SEQUENCE</scope>
    <source>
        <strain evidence="2">CCMP722</strain>
    </source>
</reference>
<keyword evidence="1" id="KW-0732">Signal</keyword>
<feature type="signal peptide" evidence="1">
    <location>
        <begin position="1"/>
        <end position="23"/>
    </location>
</feature>
<feature type="chain" id="PRO_5031158588" evidence="1">
    <location>
        <begin position="24"/>
        <end position="338"/>
    </location>
</feature>
<dbReference type="InterPro" id="IPR036514">
    <property type="entry name" value="SGNH_hydro_sf"/>
</dbReference>
<accession>A0A7S0RNJ7</accession>
<organism evidence="2">
    <name type="scientific">Pyramimonas obovata</name>
    <dbReference type="NCBI Taxonomy" id="1411642"/>
    <lineage>
        <taxon>Eukaryota</taxon>
        <taxon>Viridiplantae</taxon>
        <taxon>Chlorophyta</taxon>
        <taxon>Pyramimonadophyceae</taxon>
        <taxon>Pyramimonadales</taxon>
        <taxon>Pyramimonadaceae</taxon>
        <taxon>Pyramimonas</taxon>
        <taxon>Pyramimonas incertae sedis</taxon>
    </lineage>
</organism>
<dbReference type="EMBL" id="HBFA01032119">
    <property type="protein sequence ID" value="CAD8682973.1"/>
    <property type="molecule type" value="Transcribed_RNA"/>
</dbReference>
<dbReference type="AlphaFoldDB" id="A0A7S0RNJ7"/>